<dbReference type="AlphaFoldDB" id="A0A545TNK9"/>
<evidence type="ECO:0000313" key="8">
    <source>
        <dbReference type="Proteomes" id="UP000319732"/>
    </source>
</evidence>
<dbReference type="PROSITE" id="PS51123">
    <property type="entry name" value="OMPA_2"/>
    <property type="match status" value="1"/>
</dbReference>
<name>A0A545TNK9_9GAMM</name>
<keyword evidence="8" id="KW-1185">Reference proteome</keyword>
<dbReference type="EMBL" id="VHSG01000012">
    <property type="protein sequence ID" value="TQV78813.1"/>
    <property type="molecule type" value="Genomic_DNA"/>
</dbReference>
<dbReference type="RefSeq" id="WP_142904648.1">
    <property type="nucleotide sequence ID" value="NZ_ML660093.1"/>
</dbReference>
<dbReference type="Pfam" id="PF00691">
    <property type="entry name" value="OmpA"/>
    <property type="match status" value="1"/>
</dbReference>
<evidence type="ECO:0000256" key="2">
    <source>
        <dbReference type="ARBA" id="ARBA00023136"/>
    </source>
</evidence>
<dbReference type="InterPro" id="IPR006664">
    <property type="entry name" value="OMP_bac"/>
</dbReference>
<dbReference type="PRINTS" id="PR01021">
    <property type="entry name" value="OMPADOMAIN"/>
</dbReference>
<evidence type="ECO:0000256" key="1">
    <source>
        <dbReference type="ARBA" id="ARBA00004442"/>
    </source>
</evidence>
<keyword evidence="5" id="KW-0175">Coiled coil</keyword>
<dbReference type="PANTHER" id="PTHR30329:SF21">
    <property type="entry name" value="LIPOPROTEIN YIAD-RELATED"/>
    <property type="match status" value="1"/>
</dbReference>
<evidence type="ECO:0000256" key="5">
    <source>
        <dbReference type="SAM" id="Coils"/>
    </source>
</evidence>
<protein>
    <submittedName>
        <fullName evidence="7">OmpA family protein</fullName>
    </submittedName>
</protein>
<dbReference type="InterPro" id="IPR036737">
    <property type="entry name" value="OmpA-like_sf"/>
</dbReference>
<keyword evidence="3" id="KW-0998">Cell outer membrane</keyword>
<evidence type="ECO:0000313" key="7">
    <source>
        <dbReference type="EMBL" id="TQV78813.1"/>
    </source>
</evidence>
<dbReference type="Gene3D" id="3.30.1330.60">
    <property type="entry name" value="OmpA-like domain"/>
    <property type="match status" value="1"/>
</dbReference>
<dbReference type="Proteomes" id="UP000319732">
    <property type="component" value="Unassembled WGS sequence"/>
</dbReference>
<dbReference type="InterPro" id="IPR050330">
    <property type="entry name" value="Bact_OuterMem_StrucFunc"/>
</dbReference>
<comment type="caution">
    <text evidence="7">The sequence shown here is derived from an EMBL/GenBank/DDBJ whole genome shotgun (WGS) entry which is preliminary data.</text>
</comment>
<reference evidence="7 8" key="1">
    <citation type="submission" date="2019-06" db="EMBL/GenBank/DDBJ databases">
        <title>Whole genome sequence for Cellvibrionaceae sp. R142.</title>
        <authorList>
            <person name="Wang G."/>
        </authorList>
    </citation>
    <scope>NUCLEOTIDE SEQUENCE [LARGE SCALE GENOMIC DNA]</scope>
    <source>
        <strain evidence="7 8">R142</strain>
    </source>
</reference>
<feature type="coiled-coil region" evidence="5">
    <location>
        <begin position="91"/>
        <end position="151"/>
    </location>
</feature>
<gene>
    <name evidence="7" type="ORF">FKG94_12385</name>
</gene>
<dbReference type="CDD" id="cd07185">
    <property type="entry name" value="OmpA_C-like"/>
    <property type="match status" value="1"/>
</dbReference>
<feature type="domain" description="OmpA-like" evidence="6">
    <location>
        <begin position="360"/>
        <end position="477"/>
    </location>
</feature>
<accession>A0A545TNK9</accession>
<dbReference type="PROSITE" id="PS51257">
    <property type="entry name" value="PROKAR_LIPOPROTEIN"/>
    <property type="match status" value="1"/>
</dbReference>
<evidence type="ECO:0000256" key="3">
    <source>
        <dbReference type="ARBA" id="ARBA00023237"/>
    </source>
</evidence>
<evidence type="ECO:0000256" key="4">
    <source>
        <dbReference type="PROSITE-ProRule" id="PRU00473"/>
    </source>
</evidence>
<feature type="coiled-coil region" evidence="5">
    <location>
        <begin position="301"/>
        <end position="328"/>
    </location>
</feature>
<dbReference type="OrthoDB" id="9782229at2"/>
<dbReference type="SUPFAM" id="SSF103088">
    <property type="entry name" value="OmpA-like"/>
    <property type="match status" value="1"/>
</dbReference>
<organism evidence="7 8">
    <name type="scientific">Exilibacterium tricleocarpae</name>
    <dbReference type="NCBI Taxonomy" id="2591008"/>
    <lineage>
        <taxon>Bacteria</taxon>
        <taxon>Pseudomonadati</taxon>
        <taxon>Pseudomonadota</taxon>
        <taxon>Gammaproteobacteria</taxon>
        <taxon>Cellvibrionales</taxon>
        <taxon>Cellvibrionaceae</taxon>
        <taxon>Exilibacterium</taxon>
    </lineage>
</organism>
<sequence length="477" mass="53675">MNRLYRPIFLLLMVCGLAACVSVEYTKDAVLERGNAIAQLRDELEQARGEEMELTAPIAMQAAVEKYALALETAKDTVEVDAGVAIAREGLADLERARAQAVQSRQVLRRAYMLRNRVLDAEATEHYPERFEDAEEALTDAARQLEQGDAESARAARDELIPIYNQLELDSLKKGLSAQAVAALQEARDVDADKYAPKSFELARQQLALMEQILEVDKAQLEKAQFHAAEARYLAARAVQITRLVKSFERRDFSREDMVLWYHQQLDVLGKKLNKDLAYDKTNRELIDELGYAVTRLQTGLKDRTRTLAEKQSTIDKLEQELVMTMVNDQREAYVRESRRARFTDLEESFSADEAVVVQNSDAVVIQAHGIYFPVDSADIEVQNYPLLSKLVGAIGLFDNAKIKVYGHTDATGSRARNLRLSKERAANVKLFLTTVGMLAPDRVAVNGFGELYPVASNENDRGRALNRRIDIHIMKP</sequence>
<dbReference type="PANTHER" id="PTHR30329">
    <property type="entry name" value="STATOR ELEMENT OF FLAGELLAR MOTOR COMPLEX"/>
    <property type="match status" value="1"/>
</dbReference>
<evidence type="ECO:0000259" key="6">
    <source>
        <dbReference type="PROSITE" id="PS51123"/>
    </source>
</evidence>
<keyword evidence="2 4" id="KW-0472">Membrane</keyword>
<comment type="subcellular location">
    <subcellularLocation>
        <location evidence="1">Cell outer membrane</location>
    </subcellularLocation>
</comment>
<dbReference type="InterPro" id="IPR006665">
    <property type="entry name" value="OmpA-like"/>
</dbReference>
<proteinExistence type="predicted"/>
<dbReference type="GO" id="GO:0009279">
    <property type="term" value="C:cell outer membrane"/>
    <property type="evidence" value="ECO:0007669"/>
    <property type="project" value="UniProtKB-SubCell"/>
</dbReference>